<dbReference type="Pfam" id="PF25990">
    <property type="entry name" value="Beta-barrel_YknX"/>
    <property type="match status" value="1"/>
</dbReference>
<evidence type="ECO:0000259" key="5">
    <source>
        <dbReference type="Pfam" id="PF25990"/>
    </source>
</evidence>
<dbReference type="InterPro" id="IPR050465">
    <property type="entry name" value="UPF0194_transport"/>
</dbReference>
<feature type="domain" description="Multidrug resistance protein MdtA-like barrel-sandwich hybrid" evidence="4">
    <location>
        <begin position="44"/>
        <end position="251"/>
    </location>
</feature>
<dbReference type="SUPFAM" id="SSF111369">
    <property type="entry name" value="HlyD-like secretion proteins"/>
    <property type="match status" value="2"/>
</dbReference>
<evidence type="ECO:0000259" key="4">
    <source>
        <dbReference type="Pfam" id="PF25917"/>
    </source>
</evidence>
<proteinExistence type="predicted"/>
<dbReference type="EMBL" id="JAXIVS010000003">
    <property type="protein sequence ID" value="MDY7226758.1"/>
    <property type="molecule type" value="Genomic_DNA"/>
</dbReference>
<dbReference type="RefSeq" id="WP_321545483.1">
    <property type="nucleotide sequence ID" value="NZ_JAXIVS010000003.1"/>
</dbReference>
<feature type="domain" description="YknX-like beta-barrel" evidence="5">
    <location>
        <begin position="272"/>
        <end position="339"/>
    </location>
</feature>
<evidence type="ECO:0000256" key="2">
    <source>
        <dbReference type="ARBA" id="ARBA00023054"/>
    </source>
</evidence>
<keyword evidence="7" id="KW-1185">Reference proteome</keyword>
<dbReference type="Pfam" id="PF25917">
    <property type="entry name" value="BSH_RND"/>
    <property type="match status" value="1"/>
</dbReference>
<sequence length="353" mass="37805">MRRAVLLFLALMVVLSTLLGLRLVRERRAAEGPPGGSGVVEGTTVDVRSRLNARVLQLHVEEGARVEKGTLLASLDCTEPEALLAEAEARLAMARAQAQAAEATALASLRASEASSAQAAGTEAQREALAAQQGLATRQAERMEQMGEATTVAARDQARAQADALNQQLAASKHTSAAAGRQARAAAQQERASREQASAAAQGTQAAEASLRRARLSVAECELRAPQAGTVETLVLEEGELALPGTVLARLVDTRRPRATFYLPNAELAAARPEQRATVRADAYPEHTFSARVITVAHQAEFTPRNVQTRSDRDRLVYPVEVRIEDPEGLLRPGMPVDITLDPGREAVAERRR</sequence>
<dbReference type="Proteomes" id="UP001291309">
    <property type="component" value="Unassembled WGS sequence"/>
</dbReference>
<evidence type="ECO:0000313" key="7">
    <source>
        <dbReference type="Proteomes" id="UP001291309"/>
    </source>
</evidence>
<accession>A0ABU5GZY8</accession>
<comment type="caution">
    <text evidence="6">The sequence shown here is derived from an EMBL/GenBank/DDBJ whole genome shotgun (WGS) entry which is preliminary data.</text>
</comment>
<comment type="subcellular location">
    <subcellularLocation>
        <location evidence="1">Cell envelope</location>
    </subcellularLocation>
</comment>
<evidence type="ECO:0000313" key="6">
    <source>
        <dbReference type="EMBL" id="MDY7226758.1"/>
    </source>
</evidence>
<dbReference type="Gene3D" id="2.40.50.100">
    <property type="match status" value="1"/>
</dbReference>
<keyword evidence="2" id="KW-0175">Coiled coil</keyword>
<dbReference type="InterPro" id="IPR058636">
    <property type="entry name" value="Beta-barrel_YknX"/>
</dbReference>
<protein>
    <submittedName>
        <fullName evidence="6">HlyD family efflux transporter periplasmic adaptor subunit</fullName>
    </submittedName>
</protein>
<feature type="region of interest" description="Disordered" evidence="3">
    <location>
        <begin position="117"/>
        <end position="155"/>
    </location>
</feature>
<dbReference type="InterPro" id="IPR058625">
    <property type="entry name" value="MdtA-like_BSH"/>
</dbReference>
<dbReference type="Gene3D" id="2.40.30.170">
    <property type="match status" value="1"/>
</dbReference>
<dbReference type="PANTHER" id="PTHR32347">
    <property type="entry name" value="EFFLUX SYSTEM COMPONENT YKNX-RELATED"/>
    <property type="match status" value="1"/>
</dbReference>
<dbReference type="PRINTS" id="PR01490">
    <property type="entry name" value="RTXTOXIND"/>
</dbReference>
<evidence type="ECO:0000256" key="1">
    <source>
        <dbReference type="ARBA" id="ARBA00004196"/>
    </source>
</evidence>
<reference evidence="6 7" key="1">
    <citation type="submission" date="2023-12" db="EMBL/GenBank/DDBJ databases">
        <title>the genome sequence of Hyalangium sp. s54d21.</title>
        <authorList>
            <person name="Zhang X."/>
        </authorList>
    </citation>
    <scope>NUCLEOTIDE SEQUENCE [LARGE SCALE GENOMIC DNA]</scope>
    <source>
        <strain evidence="7">s54d21</strain>
    </source>
</reference>
<name>A0ABU5GZY8_9BACT</name>
<organism evidence="6 7">
    <name type="scientific">Hyalangium rubrum</name>
    <dbReference type="NCBI Taxonomy" id="3103134"/>
    <lineage>
        <taxon>Bacteria</taxon>
        <taxon>Pseudomonadati</taxon>
        <taxon>Myxococcota</taxon>
        <taxon>Myxococcia</taxon>
        <taxon>Myxococcales</taxon>
        <taxon>Cystobacterineae</taxon>
        <taxon>Archangiaceae</taxon>
        <taxon>Hyalangium</taxon>
    </lineage>
</organism>
<evidence type="ECO:0000256" key="3">
    <source>
        <dbReference type="SAM" id="MobiDB-lite"/>
    </source>
</evidence>
<dbReference type="PANTHER" id="PTHR32347:SF23">
    <property type="entry name" value="BLL5650 PROTEIN"/>
    <property type="match status" value="1"/>
</dbReference>
<gene>
    <name evidence="6" type="ORF">SYV04_10180</name>
</gene>